<evidence type="ECO:0000256" key="1">
    <source>
        <dbReference type="ARBA" id="ARBA00007274"/>
    </source>
</evidence>
<organism evidence="2 3">
    <name type="scientific">Sungkyunkwania multivorans</name>
    <dbReference type="NCBI Taxonomy" id="1173618"/>
    <lineage>
        <taxon>Bacteria</taxon>
        <taxon>Pseudomonadati</taxon>
        <taxon>Bacteroidota</taxon>
        <taxon>Flavobacteriia</taxon>
        <taxon>Flavobacteriales</taxon>
        <taxon>Flavobacteriaceae</taxon>
        <taxon>Sungkyunkwania</taxon>
    </lineage>
</organism>
<keyword evidence="3" id="KW-1185">Reference proteome</keyword>
<comment type="similarity">
    <text evidence="1">Belongs to the transferase hexapeptide repeat family.</text>
</comment>
<protein>
    <submittedName>
        <fullName evidence="2">DapH/DapD/GlmU-related protein</fullName>
    </submittedName>
</protein>
<name>A0ABW3CZ89_9FLAO</name>
<dbReference type="Pfam" id="PF00132">
    <property type="entry name" value="Hexapep"/>
    <property type="match status" value="1"/>
</dbReference>
<dbReference type="Gene3D" id="2.20.70.110">
    <property type="match status" value="1"/>
</dbReference>
<dbReference type="Pfam" id="PF14602">
    <property type="entry name" value="Hexapep_2"/>
    <property type="match status" value="1"/>
</dbReference>
<evidence type="ECO:0000313" key="2">
    <source>
        <dbReference type="EMBL" id="MFD0863143.1"/>
    </source>
</evidence>
<dbReference type="EMBL" id="JBHTJH010000017">
    <property type="protein sequence ID" value="MFD0863143.1"/>
    <property type="molecule type" value="Genomic_DNA"/>
</dbReference>
<dbReference type="PANTHER" id="PTHR43300">
    <property type="entry name" value="ACETYLTRANSFERASE"/>
    <property type="match status" value="1"/>
</dbReference>
<dbReference type="RefSeq" id="WP_386408915.1">
    <property type="nucleotide sequence ID" value="NZ_JBHTJH010000017.1"/>
</dbReference>
<dbReference type="CDD" id="cd03358">
    <property type="entry name" value="LbH_WxcM_N_like"/>
    <property type="match status" value="1"/>
</dbReference>
<dbReference type="Proteomes" id="UP001596978">
    <property type="component" value="Unassembled WGS sequence"/>
</dbReference>
<comment type="caution">
    <text evidence="2">The sequence shown here is derived from an EMBL/GenBank/DDBJ whole genome shotgun (WGS) entry which is preliminary data.</text>
</comment>
<dbReference type="Gene3D" id="2.160.10.10">
    <property type="entry name" value="Hexapeptide repeat proteins"/>
    <property type="match status" value="1"/>
</dbReference>
<evidence type="ECO:0000313" key="3">
    <source>
        <dbReference type="Proteomes" id="UP001596978"/>
    </source>
</evidence>
<dbReference type="PANTHER" id="PTHR43300:SF4">
    <property type="entry name" value="ACYL-[ACYL-CARRIER-PROTEIN]--UDP-N-ACETYLGLUCOSAMINE O-ACYLTRANSFERASE"/>
    <property type="match status" value="1"/>
</dbReference>
<dbReference type="InterPro" id="IPR001451">
    <property type="entry name" value="Hexapep"/>
</dbReference>
<dbReference type="SUPFAM" id="SSF51161">
    <property type="entry name" value="Trimeric LpxA-like enzymes"/>
    <property type="match status" value="1"/>
</dbReference>
<proteinExistence type="inferred from homology"/>
<reference evidence="3" key="1">
    <citation type="journal article" date="2019" name="Int. J. Syst. Evol. Microbiol.">
        <title>The Global Catalogue of Microorganisms (GCM) 10K type strain sequencing project: providing services to taxonomists for standard genome sequencing and annotation.</title>
        <authorList>
            <consortium name="The Broad Institute Genomics Platform"/>
            <consortium name="The Broad Institute Genome Sequencing Center for Infectious Disease"/>
            <person name="Wu L."/>
            <person name="Ma J."/>
        </authorList>
    </citation>
    <scope>NUCLEOTIDE SEQUENCE [LARGE SCALE GENOMIC DNA]</scope>
    <source>
        <strain evidence="3">CCUG 62952</strain>
    </source>
</reference>
<sequence length="193" mass="20724">MPESDFFAHETAVIDKGSTIGSGTKIWHFSHIMPDCVIGKKCNIGQNVVIAPEVVLGNNVKIQNNVSVYTGVTCEDDVFLGPSMVFTNVINPRSAINRRGQYTKTKVKKGASIGANATIVCGNDIGEYAFVGAGAVVTKEVPAYALIVGNPAIQIGWVGEYGHRLNFNKEGMAKCPESGQEYKLENNSVTRIS</sequence>
<accession>A0ABW3CZ89</accession>
<dbReference type="InterPro" id="IPR011004">
    <property type="entry name" value="Trimer_LpxA-like_sf"/>
</dbReference>
<gene>
    <name evidence="2" type="ORF">ACFQ1M_13085</name>
</gene>
<dbReference type="InterPro" id="IPR050179">
    <property type="entry name" value="Trans_hexapeptide_repeat"/>
</dbReference>